<dbReference type="InterPro" id="IPR008554">
    <property type="entry name" value="Glutaredoxin-like"/>
</dbReference>
<dbReference type="Pfam" id="PF05768">
    <property type="entry name" value="Glrx-like"/>
    <property type="match status" value="1"/>
</dbReference>
<gene>
    <name evidence="1" type="ordered locus">Exig_2399</name>
</gene>
<accession>B1YLE4</accession>
<reference evidence="1 2" key="1">
    <citation type="journal article" date="2006" name="Extremophiles">
        <title>Characterization of Exiguobacterium isolates from the Siberian permafrost. Description of Exiguobacterium sibiricum sp. nov.</title>
        <authorList>
            <person name="Rodrigues D.F."/>
            <person name="Goris J."/>
            <person name="Vishnivetskaya T."/>
            <person name="Gilichinsky D."/>
            <person name="Thomashow M.F."/>
            <person name="Tiedje J.M."/>
        </authorList>
    </citation>
    <scope>NUCLEOTIDE SEQUENCE [LARGE SCALE GENOMIC DNA]</scope>
    <source>
        <strain evidence="2">DSM 17290 / CIP 109462 / JCM 13490 / 255-15</strain>
    </source>
</reference>
<reference evidence="2" key="3">
    <citation type="submission" date="2008-04" db="EMBL/GenBank/DDBJ databases">
        <title>Complete sequence of chromosome of Exiguobacterium sibiricum 255-15.</title>
        <authorList>
            <consortium name="US DOE Joint Genome Institute"/>
            <person name="Copeland A."/>
            <person name="Lucas S."/>
            <person name="Lapidus A."/>
            <person name="Glavina del Rio T."/>
            <person name="Dalin E."/>
            <person name="Tice H."/>
            <person name="Bruce D."/>
            <person name="Goodwin L."/>
            <person name="Pitluck S."/>
            <person name="Kiss H."/>
            <person name="Chertkov O."/>
            <person name="Monk C."/>
            <person name="Brettin T."/>
            <person name="Detter J.C."/>
            <person name="Han C."/>
            <person name="Kuske C.R."/>
            <person name="Schmutz J."/>
            <person name="Larimer F."/>
            <person name="Land M."/>
            <person name="Hauser L."/>
            <person name="Kyrpides N."/>
            <person name="Mikhailova N."/>
            <person name="Vishnivetskaya T."/>
            <person name="Rodrigues D.F."/>
            <person name="Gilichinsky D."/>
            <person name="Tiedje J."/>
            <person name="Richardson P."/>
        </authorList>
    </citation>
    <scope>NUCLEOTIDE SEQUENCE [LARGE SCALE GENOMIC DNA]</scope>
    <source>
        <strain evidence="2">DSM 17290 / CIP 109462 / JCM 13490 / 255-15</strain>
    </source>
</reference>
<proteinExistence type="predicted"/>
<dbReference type="InterPro" id="IPR052565">
    <property type="entry name" value="Glutaredoxin-like_YDR286C"/>
</dbReference>
<reference evidence="1 2" key="2">
    <citation type="journal article" date="2008" name="BMC Genomics">
        <title>Architecture of thermal adaptation in an Exiguobacterium sibiricum strain isolated from 3 million year old permafrost: a genome and transcriptome approach.</title>
        <authorList>
            <person name="Rodrigues D.F."/>
            <person name="Ivanova N."/>
            <person name="He Z."/>
            <person name="Huebner M."/>
            <person name="Zhou J."/>
            <person name="Tiedje J.M."/>
        </authorList>
    </citation>
    <scope>NUCLEOTIDE SEQUENCE [LARGE SCALE GENOMIC DNA]</scope>
    <source>
        <strain evidence="2">DSM 17290 / CIP 109462 / JCM 13490 / 255-15</strain>
    </source>
</reference>
<evidence type="ECO:0000313" key="1">
    <source>
        <dbReference type="EMBL" id="ACB61849.1"/>
    </source>
</evidence>
<dbReference type="SUPFAM" id="SSF52833">
    <property type="entry name" value="Thioredoxin-like"/>
    <property type="match status" value="1"/>
</dbReference>
<dbReference type="KEGG" id="esi:Exig_2399"/>
<dbReference type="EMBL" id="CP001022">
    <property type="protein sequence ID" value="ACB61849.1"/>
    <property type="molecule type" value="Genomic_DNA"/>
</dbReference>
<dbReference type="AlphaFoldDB" id="B1YLE4"/>
<organism evidence="1 2">
    <name type="scientific">Exiguobacterium sibiricum (strain DSM 17290 / CCUG 55495 / CIP 109462 / JCM 13490 / 255-15)</name>
    <dbReference type="NCBI Taxonomy" id="262543"/>
    <lineage>
        <taxon>Bacteria</taxon>
        <taxon>Bacillati</taxon>
        <taxon>Bacillota</taxon>
        <taxon>Bacilli</taxon>
        <taxon>Bacillales</taxon>
        <taxon>Bacillales Family XII. Incertae Sedis</taxon>
        <taxon>Exiguobacterium</taxon>
    </lineage>
</organism>
<dbReference type="Gene3D" id="3.40.30.10">
    <property type="entry name" value="Glutaredoxin"/>
    <property type="match status" value="1"/>
</dbReference>
<dbReference type="Proteomes" id="UP000001681">
    <property type="component" value="Chromosome"/>
</dbReference>
<name>B1YLE4_EXIS2</name>
<dbReference type="HOGENOM" id="CLU_125054_2_3_9"/>
<dbReference type="PANTHER" id="PTHR33558:SF1">
    <property type="entry name" value="GLUTAREDOXIN-LIKE PROTEIN C5ORF63 HOMOLOG"/>
    <property type="match status" value="1"/>
</dbReference>
<dbReference type="STRING" id="262543.Exig_2399"/>
<sequence>MMPSKEHTTLTLYSRPGCTLCEEAAFLLDFVLDEFPDWTFEEVNIEEDAALSLRFLYEIPVVMHQSEIWSYGKFETETIRNRLLEKS</sequence>
<dbReference type="InterPro" id="IPR036249">
    <property type="entry name" value="Thioredoxin-like_sf"/>
</dbReference>
<dbReference type="eggNOG" id="ENOG5033G7J">
    <property type="taxonomic scope" value="Bacteria"/>
</dbReference>
<dbReference type="PANTHER" id="PTHR33558">
    <property type="entry name" value="GLUTAREDOXIN-LIKE PROTEIN C5ORF63 HOMOLOG"/>
    <property type="match status" value="1"/>
</dbReference>
<keyword evidence="2" id="KW-1185">Reference proteome</keyword>
<evidence type="ECO:0000313" key="2">
    <source>
        <dbReference type="Proteomes" id="UP000001681"/>
    </source>
</evidence>
<protein>
    <submittedName>
        <fullName evidence="1">Glutaredoxin 2</fullName>
    </submittedName>
</protein>